<accession>A0ABW8D2U4</accession>
<protein>
    <submittedName>
        <fullName evidence="1">Uncharacterized protein</fullName>
    </submittedName>
</protein>
<dbReference type="EMBL" id="JBGORX010000001">
    <property type="protein sequence ID" value="MFJ1267021.1"/>
    <property type="molecule type" value="Genomic_DNA"/>
</dbReference>
<organism evidence="1 2">
    <name type="scientific">Legionella lytica</name>
    <dbReference type="NCBI Taxonomy" id="96232"/>
    <lineage>
        <taxon>Bacteria</taxon>
        <taxon>Pseudomonadati</taxon>
        <taxon>Pseudomonadota</taxon>
        <taxon>Gammaproteobacteria</taxon>
        <taxon>Legionellales</taxon>
        <taxon>Legionellaceae</taxon>
        <taxon>Legionella</taxon>
    </lineage>
</organism>
<evidence type="ECO:0000313" key="2">
    <source>
        <dbReference type="Proteomes" id="UP001615550"/>
    </source>
</evidence>
<evidence type="ECO:0000313" key="1">
    <source>
        <dbReference type="EMBL" id="MFJ1267021.1"/>
    </source>
</evidence>
<comment type="caution">
    <text evidence="1">The sequence shown here is derived from an EMBL/GenBank/DDBJ whole genome shotgun (WGS) entry which is preliminary data.</text>
</comment>
<name>A0ABW8D2U4_9GAMM</name>
<dbReference type="RefSeq" id="WP_400185509.1">
    <property type="nucleotide sequence ID" value="NZ_JBGORX010000001.1"/>
</dbReference>
<dbReference type="Proteomes" id="UP001615550">
    <property type="component" value="Unassembled WGS sequence"/>
</dbReference>
<proteinExistence type="predicted"/>
<reference evidence="1 2" key="1">
    <citation type="submission" date="2024-08" db="EMBL/GenBank/DDBJ databases">
        <title>Draft Genome Sequence of Legionella lytica strain DSB2004, Isolated From a Fire Sprinkler System.</title>
        <authorList>
            <person name="Everhart A.D."/>
            <person name="Kidane D.T."/>
            <person name="Farone A.L."/>
            <person name="Farone M.B."/>
        </authorList>
    </citation>
    <scope>NUCLEOTIDE SEQUENCE [LARGE SCALE GENOMIC DNA]</scope>
    <source>
        <strain evidence="1 2">DSB2004</strain>
    </source>
</reference>
<gene>
    <name evidence="1" type="ORF">ACD661_00460</name>
</gene>
<sequence>MTDNKKKGVVKPLLEIPSSFIEQVVDLISDTTELGRQKIVDLAEQAKVKYKYWLYYFTRTRDINSFIHDLKETKDSYFRWDAVKKLLSEGEWNNGSYNFYFLLELTSAIEGYKSLEEQEKLSFVLKLKDPIMNRLNYLIADHKKAQEEAKRRSDELVQAGLAKQRVLNSAILEQDLEIAKNKAVTEAEKVVFCLVKDTKQWSLSLVDAAGKVHSLDVSLELKLFLSNKKITDVSQLNSEQLEHILTECHQAKTKLLGRLQLVINSEQSNMDLVNQGLNSAFILRTDPPKANLWWVSSLGALNFIELKDYPSLHQCLTNYLGVLHDKDFNEAAQKEIESTIKLHLLGVKTAKALNTTTVSQMNRQLGSIFNRKIGQQNIDEVKHDAHERALSLLQYKINPEERIRDLQRMHITSTFILRHTHKEQALWWANSLGHIHQIRLKNYPELLSWLGTHPAPFKAEDELAFKNYLVDVNPIHELDKNSFQNIKAMLENRLKVQVAEQVEQSPEEVKVVPKVDVSFKEETQKVKPQPLSKERYTAISKLPTMWQEQRIMDEAVENAEKISRSLNA</sequence>
<keyword evidence="2" id="KW-1185">Reference proteome</keyword>